<evidence type="ECO:0000256" key="2">
    <source>
        <dbReference type="ARBA" id="ARBA00023034"/>
    </source>
</evidence>
<evidence type="ECO:0000256" key="4">
    <source>
        <dbReference type="SAM" id="Coils"/>
    </source>
</evidence>
<dbReference type="AlphaFoldDB" id="F9W7F8"/>
<evidence type="ECO:0000313" key="7">
    <source>
        <dbReference type="Proteomes" id="UP000000702"/>
    </source>
</evidence>
<feature type="coiled-coil region" evidence="4">
    <location>
        <begin position="409"/>
        <end position="545"/>
    </location>
</feature>
<dbReference type="GO" id="GO:0006888">
    <property type="term" value="P:endoplasmic reticulum to Golgi vesicle-mediated transport"/>
    <property type="evidence" value="ECO:0007669"/>
    <property type="project" value="TreeGrafter"/>
</dbReference>
<feature type="coiled-coil region" evidence="4">
    <location>
        <begin position="829"/>
        <end position="863"/>
    </location>
</feature>
<keyword evidence="7" id="KW-1185">Reference proteome</keyword>
<dbReference type="OMA" id="YENARMV"/>
<dbReference type="GO" id="GO:0005794">
    <property type="term" value="C:Golgi apparatus"/>
    <property type="evidence" value="ECO:0007669"/>
    <property type="project" value="UniProtKB-SubCell"/>
</dbReference>
<reference evidence="7" key="1">
    <citation type="submission" date="2011-07" db="EMBL/GenBank/DDBJ databases">
        <title>Divergent evolution of antigenic variation in African trypanosomes.</title>
        <authorList>
            <person name="Jackson A.P."/>
            <person name="Berry A."/>
            <person name="Allison H.C."/>
            <person name="Burton P."/>
            <person name="Anderson J."/>
            <person name="Aslett M."/>
            <person name="Brown R."/>
            <person name="Corton N."/>
            <person name="Harris D."/>
            <person name="Hauser H."/>
            <person name="Gamble J."/>
            <person name="Gilderthorp R."/>
            <person name="McQuillan J."/>
            <person name="Quail M.A."/>
            <person name="Sanders M."/>
            <person name="Van Tonder A."/>
            <person name="Ginger M.L."/>
            <person name="Donelson J.E."/>
            <person name="Field M.C."/>
            <person name="Barry J.D."/>
            <person name="Berriman M."/>
            <person name="Hertz-Fowler C."/>
        </authorList>
    </citation>
    <scope>NUCLEOTIDE SEQUENCE [LARGE SCALE GENOMIC DNA]</scope>
    <source>
        <strain evidence="7">IL3000</strain>
    </source>
</reference>
<dbReference type="GO" id="GO:0031267">
    <property type="term" value="F:small GTPase binding"/>
    <property type="evidence" value="ECO:0007669"/>
    <property type="project" value="TreeGrafter"/>
</dbReference>
<dbReference type="VEuPathDB" id="TriTrypDB:TcIL3000_0_39060"/>
<feature type="coiled-coil region" evidence="4">
    <location>
        <begin position="701"/>
        <end position="735"/>
    </location>
</feature>
<evidence type="ECO:0000313" key="6">
    <source>
        <dbReference type="EMBL" id="CCD13124.1"/>
    </source>
</evidence>
<name>F9W7F8_TRYCI</name>
<gene>
    <name evidence="6" type="ORF">TCIL3000_0_39060</name>
</gene>
<keyword evidence="2" id="KW-0333">Golgi apparatus</keyword>
<feature type="compositionally biased region" description="Polar residues" evidence="5">
    <location>
        <begin position="96"/>
        <end position="113"/>
    </location>
</feature>
<dbReference type="PANTHER" id="PTHR18921">
    <property type="entry name" value="MYOSIN HEAVY CHAIN - RELATED"/>
    <property type="match status" value="1"/>
</dbReference>
<reference evidence="6 7" key="2">
    <citation type="journal article" date="2012" name="Proc. Natl. Acad. Sci. U.S.A.">
        <title>Antigenic diversity is generated by distinct evolutionary mechanisms in African trypanosome species.</title>
        <authorList>
            <person name="Jackson A.P."/>
            <person name="Berry A."/>
            <person name="Aslett M."/>
            <person name="Allison H.C."/>
            <person name="Burton P."/>
            <person name="Vavrova-Anderson J."/>
            <person name="Brown R."/>
            <person name="Browne H."/>
            <person name="Corton N."/>
            <person name="Hauser H."/>
            <person name="Gamble J."/>
            <person name="Gilderthorp R."/>
            <person name="Marcello L."/>
            <person name="McQuillan J."/>
            <person name="Otto T.D."/>
            <person name="Quail M.A."/>
            <person name="Sanders M.J."/>
            <person name="van Tonder A."/>
            <person name="Ginger M.L."/>
            <person name="Field M.C."/>
            <person name="Barry J.D."/>
            <person name="Hertz-Fowler C."/>
            <person name="Berriman M."/>
        </authorList>
    </citation>
    <scope>NUCLEOTIDE SEQUENCE [LARGE SCALE GENOMIC DNA]</scope>
    <source>
        <strain evidence="6 7">IL3000</strain>
    </source>
</reference>
<dbReference type="Proteomes" id="UP000000702">
    <property type="component" value="Unassembled WGS sequence"/>
</dbReference>
<feature type="region of interest" description="Disordered" evidence="5">
    <location>
        <begin position="16"/>
        <end position="60"/>
    </location>
</feature>
<dbReference type="EMBL" id="CAEQ01001023">
    <property type="protein sequence ID" value="CCD13124.1"/>
    <property type="molecule type" value="Genomic_DNA"/>
</dbReference>
<evidence type="ECO:0000256" key="3">
    <source>
        <dbReference type="ARBA" id="ARBA00023054"/>
    </source>
</evidence>
<sequence length="1051" mass="116713">MWDHFSGVTQRLKDIAAELASPQFEEDEQPAGPSPNPKNDALYNAVPKKGTQPDSSCPVTWGAEERRNQSIIKAVSDSDGICLPVNVPSVVEAASTTPVTGDNWNSTRVNRLQGQAGPPLRSQKGTAAGPVPPTRPPTMITSHSDKQPSETVRGNSGELHSSVSSTSTVSAKNVPPHRESEVVDGVQLTGYTVAWKEEADSVSVGQSLEKHKEYVSSSAHEEVCPNAATQSSEATPGEIDPHMKSDSDVCGATVMHVADKSNQATHWTDAVGDSTAVSSVGSPQGARIVPNDIAESVNTGLHRKKEEGYGTTGACYPSDTEVDGAQFILQAGEMTTGIRLSSQQGETSLGKTNSELLQTIKVLERDKAALVGEMEQTATLLSLEKNSLQDALRKMESLHLENMEQGVLIRKLTEELNTLRQQHDLARDEDSKNVQNEAVETFCLNEERKTAISDELISLRQQLQDMKEQREAAINRLKEEERKAYDHQVSELLKNQEERTRIDMENLHNKIIQLQQQFLDLSVEKEKLEEERQRDRKIIVEAESNATHLSSKLTTAENHILELQKVIAESSQKSSDNEGSSLVSALTERKRELEREKSQLLESQQQMSHIITRTLVNANVEFPPSEKEGAPITFDSLIKLMVSEFHRLLDIEQQARRNQMEMENTYENARMVNTTLSQQVSEAWKTIGALREELSVREQVISSMKQQHADETREHRRTQEQLANVMNELEKLKDCKPPGCTSPHVNTGIDYSAENGSQGQKAAKLWCSQNSGAAHEEKMDWLEEEAEALRHALRERDEELIQAHQANRNLQQVLDTFTSNKENDVEERTAYLQVEIDELRDQLAKVEQQLRDHNRIVEDLNMNHRREIAAKNVEISSLHRKHNELRKALGETARQLNGESLIDKRVISHLTVNYVHAFVAQKPEADEILKVLSGLLNWDEATQERAGLLPGPTNPKPGQQHQRGGARLIGGLVSSMWRGSGSGAKAVQSVSQDDNKPPTSIAELWVDFLMRESETAMQETHTDAAEDMAPCGVSGGTPAFNSSDKVEDAVK</sequence>
<feature type="compositionally biased region" description="Low complexity" evidence="5">
    <location>
        <begin position="161"/>
        <end position="170"/>
    </location>
</feature>
<accession>F9W7F8</accession>
<dbReference type="PANTHER" id="PTHR18921:SF2">
    <property type="entry name" value="THYROID RECEPTOR-INTERACTING PROTEIN 11"/>
    <property type="match status" value="1"/>
</dbReference>
<feature type="region of interest" description="Disordered" evidence="5">
    <location>
        <begin position="569"/>
        <end position="589"/>
    </location>
</feature>
<dbReference type="GO" id="GO:0007030">
    <property type="term" value="P:Golgi organization"/>
    <property type="evidence" value="ECO:0007669"/>
    <property type="project" value="TreeGrafter"/>
</dbReference>
<proteinExistence type="predicted"/>
<comment type="subcellular location">
    <subcellularLocation>
        <location evidence="1">Golgi apparatus</location>
    </subcellularLocation>
</comment>
<evidence type="ECO:0000256" key="5">
    <source>
        <dbReference type="SAM" id="MobiDB-lite"/>
    </source>
</evidence>
<feature type="region of interest" description="Disordered" evidence="5">
    <location>
        <begin position="1031"/>
        <end position="1051"/>
    </location>
</feature>
<comment type="caution">
    <text evidence="6">The sequence shown here is derived from an EMBL/GenBank/DDBJ whole genome shotgun (WGS) entry which is preliminary data.</text>
</comment>
<feature type="region of interest" description="Disordered" evidence="5">
    <location>
        <begin position="96"/>
        <end position="180"/>
    </location>
</feature>
<protein>
    <submittedName>
        <fullName evidence="6">WGS project CAEQ00000000 data, annotated contig 1603</fullName>
    </submittedName>
</protein>
<feature type="compositionally biased region" description="Polar residues" evidence="5">
    <location>
        <begin position="569"/>
        <end position="584"/>
    </location>
</feature>
<evidence type="ECO:0000256" key="1">
    <source>
        <dbReference type="ARBA" id="ARBA00004555"/>
    </source>
</evidence>
<organism evidence="6 7">
    <name type="scientific">Trypanosoma congolense (strain IL3000)</name>
    <dbReference type="NCBI Taxonomy" id="1068625"/>
    <lineage>
        <taxon>Eukaryota</taxon>
        <taxon>Discoba</taxon>
        <taxon>Euglenozoa</taxon>
        <taxon>Kinetoplastea</taxon>
        <taxon>Metakinetoplastina</taxon>
        <taxon>Trypanosomatida</taxon>
        <taxon>Trypanosomatidae</taxon>
        <taxon>Trypanosoma</taxon>
        <taxon>Nannomonas</taxon>
    </lineage>
</organism>
<keyword evidence="3 4" id="KW-0175">Coiled coil</keyword>